<dbReference type="InParanoid" id="A0A2G5F9Z8"/>
<name>A0A2G5F9Z8_AQUCA</name>
<evidence type="ECO:0000256" key="5">
    <source>
        <dbReference type="PROSITE-ProRule" id="PRU00848"/>
    </source>
</evidence>
<dbReference type="InterPro" id="IPR039772">
    <property type="entry name" value="Bin3-like"/>
</dbReference>
<dbReference type="AlphaFoldDB" id="A0A2G5F9Z8"/>
<dbReference type="InterPro" id="IPR010675">
    <property type="entry name" value="Bin3_C"/>
</dbReference>
<evidence type="ECO:0000256" key="1">
    <source>
        <dbReference type="ARBA" id="ARBA00008361"/>
    </source>
</evidence>
<dbReference type="InterPro" id="IPR007848">
    <property type="entry name" value="Small_mtfrase_dom"/>
</dbReference>
<keyword evidence="3 6" id="KW-0808">Transferase</keyword>
<dbReference type="OrthoDB" id="10017101at2759"/>
<keyword evidence="9" id="KW-1185">Reference proteome</keyword>
<protein>
    <recommendedName>
        <fullName evidence="6">RNA methyltransferase</fullName>
        <ecNumber evidence="6">2.1.1.-</ecNumber>
    </recommendedName>
</protein>
<dbReference type="EMBL" id="KZ305018">
    <property type="protein sequence ID" value="PIA64822.1"/>
    <property type="molecule type" value="Genomic_DNA"/>
</dbReference>
<evidence type="ECO:0000313" key="9">
    <source>
        <dbReference type="Proteomes" id="UP000230069"/>
    </source>
</evidence>
<gene>
    <name evidence="8" type="ORF">AQUCO_00100350v1</name>
</gene>
<dbReference type="InterPro" id="IPR029063">
    <property type="entry name" value="SAM-dependent_MTases_sf"/>
</dbReference>
<proteinExistence type="inferred from homology"/>
<evidence type="ECO:0000313" key="8">
    <source>
        <dbReference type="EMBL" id="PIA64822.1"/>
    </source>
</evidence>
<accession>A0A2G5F9Z8</accession>
<dbReference type="PROSITE" id="PS51515">
    <property type="entry name" value="BIN3_SAM"/>
    <property type="match status" value="1"/>
</dbReference>
<dbReference type="STRING" id="218851.A0A2G5F9Z8"/>
<dbReference type="GO" id="GO:0017069">
    <property type="term" value="F:snRNA binding"/>
    <property type="evidence" value="ECO:0007669"/>
    <property type="project" value="TreeGrafter"/>
</dbReference>
<dbReference type="Proteomes" id="UP000230069">
    <property type="component" value="Unassembled WGS sequence"/>
</dbReference>
<dbReference type="Gene3D" id="3.40.50.150">
    <property type="entry name" value="Vaccinia Virus protein VP39"/>
    <property type="match status" value="1"/>
</dbReference>
<dbReference type="SUPFAM" id="SSF53335">
    <property type="entry name" value="S-adenosyl-L-methionine-dependent methyltransferases"/>
    <property type="match status" value="1"/>
</dbReference>
<keyword evidence="4 5" id="KW-0949">S-adenosyl-L-methionine</keyword>
<dbReference type="EC" id="2.1.1.-" evidence="6"/>
<evidence type="ECO:0000256" key="6">
    <source>
        <dbReference type="RuleBase" id="RU367087"/>
    </source>
</evidence>
<evidence type="ECO:0000256" key="2">
    <source>
        <dbReference type="ARBA" id="ARBA00022603"/>
    </source>
</evidence>
<dbReference type="GO" id="GO:0032259">
    <property type="term" value="P:methylation"/>
    <property type="evidence" value="ECO:0007669"/>
    <property type="project" value="UniProtKB-KW"/>
</dbReference>
<dbReference type="PANTHER" id="PTHR12315">
    <property type="entry name" value="BICOID-INTERACTING PROTEIN RELATED"/>
    <property type="match status" value="1"/>
</dbReference>
<dbReference type="InterPro" id="IPR024160">
    <property type="entry name" value="BIN3_SAM-bd_dom"/>
</dbReference>
<dbReference type="PANTHER" id="PTHR12315:SF0">
    <property type="entry name" value="7SK SNRNA METHYLPHOSPHATE CAPPING ENZYME"/>
    <property type="match status" value="1"/>
</dbReference>
<organism evidence="8 9">
    <name type="scientific">Aquilegia coerulea</name>
    <name type="common">Rocky mountain columbine</name>
    <dbReference type="NCBI Taxonomy" id="218851"/>
    <lineage>
        <taxon>Eukaryota</taxon>
        <taxon>Viridiplantae</taxon>
        <taxon>Streptophyta</taxon>
        <taxon>Embryophyta</taxon>
        <taxon>Tracheophyta</taxon>
        <taxon>Spermatophyta</taxon>
        <taxon>Magnoliopsida</taxon>
        <taxon>Ranunculales</taxon>
        <taxon>Ranunculaceae</taxon>
        <taxon>Thalictroideae</taxon>
        <taxon>Aquilegia</taxon>
    </lineage>
</organism>
<dbReference type="GO" id="GO:0008173">
    <property type="term" value="F:RNA methyltransferase activity"/>
    <property type="evidence" value="ECO:0007669"/>
    <property type="project" value="UniProtKB-UniRule"/>
</dbReference>
<dbReference type="FunCoup" id="A0A2G5F9Z8">
    <property type="interactions" value="1650"/>
</dbReference>
<evidence type="ECO:0000256" key="3">
    <source>
        <dbReference type="ARBA" id="ARBA00022679"/>
    </source>
</evidence>
<keyword evidence="2 6" id="KW-0489">Methyltransferase</keyword>
<dbReference type="Pfam" id="PF06859">
    <property type="entry name" value="Bin3"/>
    <property type="match status" value="1"/>
</dbReference>
<reference evidence="8 9" key="1">
    <citation type="submission" date="2017-09" db="EMBL/GenBank/DDBJ databases">
        <title>WGS assembly of Aquilegia coerulea Goldsmith.</title>
        <authorList>
            <person name="Hodges S."/>
            <person name="Kramer E."/>
            <person name="Nordborg M."/>
            <person name="Tomkins J."/>
            <person name="Borevitz J."/>
            <person name="Derieg N."/>
            <person name="Yan J."/>
            <person name="Mihaltcheva S."/>
            <person name="Hayes R.D."/>
            <person name="Rokhsar D."/>
        </authorList>
    </citation>
    <scope>NUCLEOTIDE SEQUENCE [LARGE SCALE GENOMIC DNA]</scope>
    <source>
        <strain evidence="9">cv. Goldsmith</strain>
    </source>
</reference>
<evidence type="ECO:0000259" key="7">
    <source>
        <dbReference type="PROSITE" id="PS51515"/>
    </source>
</evidence>
<evidence type="ECO:0000256" key="4">
    <source>
        <dbReference type="ARBA" id="ARBA00022691"/>
    </source>
</evidence>
<sequence>MEKKEEKPQESSKKRKRKEVAIFGNYRHYYGYRLGKDMKEDPRFKVFKKEWFQDKDCLDIGCNQGLITIEIAKSFGCRRIVGIDIDYSLIESACWNLKRISKNDITISSPSNASESDLSDRANDLVEHSPPVSLNNDTEVVRNNPFDRVTFRKENIVEKVCRDTEKYDTILCLSVTKWIHLNWGDDGLVTLFANIWQLLRPGGILIVEPQPWKSYKKNYLVSETATFNYNNILIPPCLFQEILLDKIGFRTVENITNNIPGSVIGFDRPIFLFRK</sequence>
<dbReference type="CDD" id="cd02440">
    <property type="entry name" value="AdoMet_MTases"/>
    <property type="match status" value="1"/>
</dbReference>
<feature type="domain" description="Bin3-type SAM" evidence="7">
    <location>
        <begin position="41"/>
        <end position="275"/>
    </location>
</feature>
<comment type="similarity">
    <text evidence="1 6">Belongs to the methyltransferase superfamily.</text>
</comment>
<dbReference type="GO" id="GO:0008171">
    <property type="term" value="F:O-methyltransferase activity"/>
    <property type="evidence" value="ECO:0007669"/>
    <property type="project" value="UniProtKB-UniRule"/>
</dbReference>
<dbReference type="Pfam" id="PF05175">
    <property type="entry name" value="MTS"/>
    <property type="match status" value="1"/>
</dbReference>
<dbReference type="GO" id="GO:0040031">
    <property type="term" value="P:snRNA modification"/>
    <property type="evidence" value="ECO:0007669"/>
    <property type="project" value="TreeGrafter"/>
</dbReference>